<dbReference type="AlphaFoldDB" id="A0A967KBS1"/>
<dbReference type="Gene3D" id="1.10.10.10">
    <property type="entry name" value="Winged helix-like DNA-binding domain superfamily/Winged helix DNA-binding domain"/>
    <property type="match status" value="1"/>
</dbReference>
<dbReference type="EMBL" id="JAAQPH010000008">
    <property type="protein sequence ID" value="NIA69285.1"/>
    <property type="molecule type" value="Genomic_DNA"/>
</dbReference>
<dbReference type="SMART" id="SM00347">
    <property type="entry name" value="HTH_MARR"/>
    <property type="match status" value="1"/>
</dbReference>
<proteinExistence type="predicted"/>
<dbReference type="InterPro" id="IPR036388">
    <property type="entry name" value="WH-like_DNA-bd_sf"/>
</dbReference>
<feature type="region of interest" description="Disordered" evidence="1">
    <location>
        <begin position="146"/>
        <end position="170"/>
    </location>
</feature>
<gene>
    <name evidence="3" type="ORF">HBA54_11850</name>
</gene>
<evidence type="ECO:0000256" key="1">
    <source>
        <dbReference type="SAM" id="MobiDB-lite"/>
    </source>
</evidence>
<evidence type="ECO:0000313" key="3">
    <source>
        <dbReference type="EMBL" id="NIA69285.1"/>
    </source>
</evidence>
<reference evidence="3" key="1">
    <citation type="submission" date="2020-03" db="EMBL/GenBank/DDBJ databases">
        <title>Genome of Pelagibius litoralis DSM 21314T.</title>
        <authorList>
            <person name="Wang G."/>
        </authorList>
    </citation>
    <scope>NUCLEOTIDE SEQUENCE</scope>
    <source>
        <strain evidence="3">DSM 21314</strain>
    </source>
</reference>
<accession>A0A967KBS1</accession>
<comment type="caution">
    <text evidence="3">The sequence shown here is derived from an EMBL/GenBank/DDBJ whole genome shotgun (WGS) entry which is preliminary data.</text>
</comment>
<evidence type="ECO:0000259" key="2">
    <source>
        <dbReference type="PROSITE" id="PS50995"/>
    </source>
</evidence>
<dbReference type="PANTHER" id="PTHR33164:SF57">
    <property type="entry name" value="MARR-FAMILY TRANSCRIPTIONAL REGULATOR"/>
    <property type="match status" value="1"/>
</dbReference>
<feature type="domain" description="HTH marR-type" evidence="2">
    <location>
        <begin position="4"/>
        <end position="137"/>
    </location>
</feature>
<dbReference type="InterPro" id="IPR000835">
    <property type="entry name" value="HTH_MarR-typ"/>
</dbReference>
<dbReference type="GO" id="GO:0003700">
    <property type="term" value="F:DNA-binding transcription factor activity"/>
    <property type="evidence" value="ECO:0007669"/>
    <property type="project" value="InterPro"/>
</dbReference>
<dbReference type="Pfam" id="PF12802">
    <property type="entry name" value="MarR_2"/>
    <property type="match status" value="1"/>
</dbReference>
<dbReference type="SUPFAM" id="SSF46785">
    <property type="entry name" value="Winged helix' DNA-binding domain"/>
    <property type="match status" value="1"/>
</dbReference>
<dbReference type="GO" id="GO:0006950">
    <property type="term" value="P:response to stress"/>
    <property type="evidence" value="ECO:0007669"/>
    <property type="project" value="TreeGrafter"/>
</dbReference>
<dbReference type="InterPro" id="IPR036390">
    <property type="entry name" value="WH_DNA-bd_sf"/>
</dbReference>
<name>A0A967KBS1_9PROT</name>
<protein>
    <submittedName>
        <fullName evidence="3">MarR family transcriptional regulator</fullName>
    </submittedName>
</protein>
<keyword evidence="4" id="KW-1185">Reference proteome</keyword>
<sequence>MKLESFLPYRLNRAAAIASRQFSAIYRNDFNLTVPEWRTLATLGQFGAATATEIGEHSAMHKTKVSRAVAALQRRRWLVRHTNEQDRRIEHLSLSAAGRSAYAKLAPKMLAFEDAMIRKLDPEDQEALAKGLVALERALGIDRKTSLLSQRSENETPGEDDLRDRRRRVA</sequence>
<organism evidence="3 4">
    <name type="scientific">Pelagibius litoralis</name>
    <dbReference type="NCBI Taxonomy" id="374515"/>
    <lineage>
        <taxon>Bacteria</taxon>
        <taxon>Pseudomonadati</taxon>
        <taxon>Pseudomonadota</taxon>
        <taxon>Alphaproteobacteria</taxon>
        <taxon>Rhodospirillales</taxon>
        <taxon>Rhodovibrionaceae</taxon>
        <taxon>Pelagibius</taxon>
    </lineage>
</organism>
<dbReference type="RefSeq" id="WP_167224734.1">
    <property type="nucleotide sequence ID" value="NZ_JAAQPH010000008.1"/>
</dbReference>
<dbReference type="PANTHER" id="PTHR33164">
    <property type="entry name" value="TRANSCRIPTIONAL REGULATOR, MARR FAMILY"/>
    <property type="match status" value="1"/>
</dbReference>
<evidence type="ECO:0000313" key="4">
    <source>
        <dbReference type="Proteomes" id="UP000761264"/>
    </source>
</evidence>
<dbReference type="PROSITE" id="PS50995">
    <property type="entry name" value="HTH_MARR_2"/>
    <property type="match status" value="1"/>
</dbReference>
<dbReference type="InterPro" id="IPR039422">
    <property type="entry name" value="MarR/SlyA-like"/>
</dbReference>
<dbReference type="Proteomes" id="UP000761264">
    <property type="component" value="Unassembled WGS sequence"/>
</dbReference>